<dbReference type="GO" id="GO:0008168">
    <property type="term" value="F:methyltransferase activity"/>
    <property type="evidence" value="ECO:0007669"/>
    <property type="project" value="InterPro"/>
</dbReference>
<dbReference type="EMBL" id="JANEYG010000002">
    <property type="protein sequence ID" value="KAJ8925194.1"/>
    <property type="molecule type" value="Genomic_DNA"/>
</dbReference>
<evidence type="ECO:0000256" key="9">
    <source>
        <dbReference type="ARBA" id="ARBA00048763"/>
    </source>
</evidence>
<evidence type="ECO:0000256" key="8">
    <source>
        <dbReference type="ARBA" id="ARBA00048740"/>
    </source>
</evidence>
<comment type="similarity">
    <text evidence="6">Belongs to the methyltransferase superfamily. Trimethylguanosine synthase family.</text>
</comment>
<dbReference type="GO" id="GO:0005634">
    <property type="term" value="C:nucleus"/>
    <property type="evidence" value="ECO:0007669"/>
    <property type="project" value="UniProtKB-SubCell"/>
</dbReference>
<comment type="catalytic activity">
    <reaction evidence="7">
        <text>a 5'-end (N(2),N(7)-dimethyl 5'-triphosphoguanosine)-ribonucleoside in snoRNA + S-adenosyl-L-methionine = a 5'-end (N(2),N(2),N(7)-trimethyl 5'-triphosphoguanosine)-ribonucleoside in snoRNA + S-adenosyl-L-homocysteine + H(+)</text>
        <dbReference type="Rhea" id="RHEA:78507"/>
        <dbReference type="Rhea" id="RHEA-COMP:19088"/>
        <dbReference type="Rhea" id="RHEA-COMP:19090"/>
        <dbReference type="ChEBI" id="CHEBI:15378"/>
        <dbReference type="ChEBI" id="CHEBI:57856"/>
        <dbReference type="ChEBI" id="CHEBI:59789"/>
        <dbReference type="ChEBI" id="CHEBI:167623"/>
        <dbReference type="ChEBI" id="CHEBI:172880"/>
    </reaction>
    <physiologicalReaction direction="left-to-right" evidence="7">
        <dbReference type="Rhea" id="RHEA:78508"/>
    </physiologicalReaction>
</comment>
<dbReference type="GO" id="GO:0003682">
    <property type="term" value="F:chromatin binding"/>
    <property type="evidence" value="ECO:0007669"/>
    <property type="project" value="TreeGrafter"/>
</dbReference>
<keyword evidence="5" id="KW-0539">Nucleus</keyword>
<evidence type="ECO:0000256" key="2">
    <source>
        <dbReference type="ARBA" id="ARBA00007925"/>
    </source>
</evidence>
<accession>A0AAV8WEZ3</accession>
<comment type="caution">
    <text evidence="13">The sequence shown here is derived from an EMBL/GenBank/DDBJ whole genome shotgun (WGS) entry which is preliminary data.</text>
</comment>
<dbReference type="CDD" id="cd02440">
    <property type="entry name" value="AdoMet_MTases"/>
    <property type="match status" value="1"/>
</dbReference>
<keyword evidence="14" id="KW-1185">Reference proteome</keyword>
<comment type="catalytic activity">
    <reaction evidence="8">
        <text>a 5'-end (N(7)-methyl 5'-triphosphoguanosine)-ribonucleoside in snoRNA + S-adenosyl-L-methionine = a 5'-end (N(2),N(7)-dimethyl 5'-triphosphoguanosine)-ribonucleoside in snoRNA + S-adenosyl-L-homocysteine + H(+)</text>
        <dbReference type="Rhea" id="RHEA:78475"/>
        <dbReference type="Rhea" id="RHEA-COMP:19086"/>
        <dbReference type="Rhea" id="RHEA-COMP:19088"/>
        <dbReference type="ChEBI" id="CHEBI:15378"/>
        <dbReference type="ChEBI" id="CHEBI:57856"/>
        <dbReference type="ChEBI" id="CHEBI:59789"/>
        <dbReference type="ChEBI" id="CHEBI:156461"/>
        <dbReference type="ChEBI" id="CHEBI:172880"/>
    </reaction>
    <physiologicalReaction direction="left-to-right" evidence="8">
        <dbReference type="Rhea" id="RHEA:78476"/>
    </physiologicalReaction>
</comment>
<evidence type="ECO:0000256" key="10">
    <source>
        <dbReference type="ARBA" id="ARBA00049075"/>
    </source>
</evidence>
<evidence type="ECO:0000256" key="1">
    <source>
        <dbReference type="ARBA" id="ARBA00004123"/>
    </source>
</evidence>
<evidence type="ECO:0000256" key="7">
    <source>
        <dbReference type="ARBA" id="ARBA00047418"/>
    </source>
</evidence>
<gene>
    <name evidence="13" type="ORF">NQ315_001380</name>
</gene>
<dbReference type="GO" id="GO:0006261">
    <property type="term" value="P:DNA-templated DNA replication"/>
    <property type="evidence" value="ECO:0007669"/>
    <property type="project" value="TreeGrafter"/>
</dbReference>
<comment type="catalytic activity">
    <reaction evidence="10">
        <text>a 5'-end (N(7)-methyl 5'-triphosphoguanosine)-ribonucleoside in snRNA + S-adenosyl-L-methionine = a 5'-end (N(2),N(7)-dimethyl 5'-triphosphoguanosine)-ribonucleoside in snRNA + S-adenosyl-L-homocysteine + H(+)</text>
        <dbReference type="Rhea" id="RHEA:78471"/>
        <dbReference type="Rhea" id="RHEA-COMP:19085"/>
        <dbReference type="Rhea" id="RHEA-COMP:19087"/>
        <dbReference type="ChEBI" id="CHEBI:15378"/>
        <dbReference type="ChEBI" id="CHEBI:57856"/>
        <dbReference type="ChEBI" id="CHEBI:59789"/>
        <dbReference type="ChEBI" id="CHEBI:156461"/>
        <dbReference type="ChEBI" id="CHEBI:172880"/>
    </reaction>
    <physiologicalReaction direction="left-to-right" evidence="10">
        <dbReference type="Rhea" id="RHEA:78472"/>
    </physiologicalReaction>
</comment>
<evidence type="ECO:0000256" key="4">
    <source>
        <dbReference type="ARBA" id="ARBA00018517"/>
    </source>
</evidence>
<dbReference type="InterPro" id="IPR029063">
    <property type="entry name" value="SAM-dependent_MTases_sf"/>
</dbReference>
<sequence length="1460" mass="166274">MCELQWDVLAEIYLKNQENSAEVVCLCTRVFIRKIPSRCGLYKLRNEREKKRKCRSPSPSLPRKTYVKTGLTGEMEILRIDSTSPPKGVTFSTPVSLQKPNKVSCEYTMDIFLCTPQDWVKEEETLLRQLGNDKVWDKIPLLNVNELRHLKDGTLVKFRGMIQDMHSPEYFLEKYEIVNTTTNEKIIKSGKYHNTLISEEHQVVDLYSKNNVTAERQTFVVVSVPGINEWVRLIEEEKYKISINTLQILNRKSKRSLEEVEVREIGPQNPSTSISKKCCTGKSEITHDSQTSSKTYILNFPLPDRIGKACHLKVYKDSSDLKLNDTCEFVGFLDTDPLTEAIYQQTDEMDDMENKMEMEVLHPPSSLIPRIHCVSFKKIKHNNPLLGCESEKMDLYRINFIRKELLIVLTQLLLGDELAAEYLICHLISEVYLRRDLLPLGKFSLNISNIPSLSKLDYVKELYNFIELLMPKSHYLPMTLTNMNDLSFVPKKDYECNRLTSGILQLSDNTHLVLDETKLSAGRLNAAGVNSLKALENVIKNQKVTYDFNYYPLEFNCDIPFLILSEGKSMLNADVHIPLRPENICLDTFEEIVTATKHFLRTELLNDIRKYLTLARMSKYEICGNAEALVENEFVNMRQRGDVTVGDLHSLLVLARLLCISEGKTTLDEENWKKACKLEEDRKARVTRRKYNKENLKQNVSVEQSASEDDVQNEEDISDKSYYLANLQTTLSIKNENDHETVSCYCSASHTDNFSTDEHDSLRETHELNLGKGIQQSDSGTDLTEHLRQDVDADWNRFWSINGEKLIWQSWIEKYSAYINPEYLQYSHNDVGRESDEAILSATTDDGSTRSKPEKFLFDEKEVQIYNIELRYENKPCLGQHKNGDLRNRILARALSGSDEKLSTEVSEGWNPLSPLSIDCETEAERLLSSRCGSHASSSLRTVDSMTNVTRMTVSSLDLSNSTSSSDSFSSVSSVNSSLNSEESEEDYQGQWNVLWKTHYEEEYLHQYNTFVASMLGGSAATGVFDLVKVIKSEIDRRVLSCSHVPPVSDSDSATYSQIGKKLLPELKDSTPTQNLKTDNKTAHSLDQLFNTLSMCENKVDFVQVDFGDENCERSQNDKVNEEFHDMRAMGLPTSFGNLQFKKTTENTGKKVKSLIGKSNNFESGRNRVKAAFNLLGIEFREIPSQSMTGQVNYKMKHIRLQNRHLKMRSESKRTAKHTYFDDDGNPLPKPECSEEIIFHNVISDSSDNKLSSCDEEKLTCESVTPFKFEDKVEDGPQLKQSWYSVTPEQVAKHAAERCQCDVIVDAFCGAGGNTIQFALTCNRVIAIDIDAKKIDLARNNAKVYGVTNKIDFIVGDFFQLADTLIADVVFLSPPWGGPAYLGQPIYELEEMLQPVPLSQLLATARKISMNVAAFLPRNSNTYNLVNEVGVTGRVEIEQDFLNKKLVAITAYYNDLIQEK</sequence>
<organism evidence="13 14">
    <name type="scientific">Exocentrus adspersus</name>
    <dbReference type="NCBI Taxonomy" id="1586481"/>
    <lineage>
        <taxon>Eukaryota</taxon>
        <taxon>Metazoa</taxon>
        <taxon>Ecdysozoa</taxon>
        <taxon>Arthropoda</taxon>
        <taxon>Hexapoda</taxon>
        <taxon>Insecta</taxon>
        <taxon>Pterygota</taxon>
        <taxon>Neoptera</taxon>
        <taxon>Endopterygota</taxon>
        <taxon>Coleoptera</taxon>
        <taxon>Polyphaga</taxon>
        <taxon>Cucujiformia</taxon>
        <taxon>Chrysomeloidea</taxon>
        <taxon>Cerambycidae</taxon>
        <taxon>Lamiinae</taxon>
        <taxon>Acanthocinini</taxon>
        <taxon>Exocentrus</taxon>
    </lineage>
</organism>
<dbReference type="GO" id="GO:0036261">
    <property type="term" value="P:7-methylguanosine cap hypermethylation"/>
    <property type="evidence" value="ECO:0007669"/>
    <property type="project" value="InterPro"/>
</dbReference>
<feature type="compositionally biased region" description="Low complexity" evidence="12">
    <location>
        <begin position="957"/>
        <end position="981"/>
    </location>
</feature>
<evidence type="ECO:0000256" key="11">
    <source>
        <dbReference type="ARBA" id="ARBA00049790"/>
    </source>
</evidence>
<dbReference type="InterPro" id="IPR019140">
    <property type="entry name" value="MCM_complex-bd"/>
</dbReference>
<dbReference type="Pfam" id="PF09739">
    <property type="entry name" value="MCM_bind"/>
    <property type="match status" value="1"/>
</dbReference>
<dbReference type="Pfam" id="PF09445">
    <property type="entry name" value="Methyltransf_15"/>
    <property type="match status" value="1"/>
</dbReference>
<dbReference type="PANTHER" id="PTHR13489">
    <property type="entry name" value="MINI-CHROMOSOME MAINTENANCE COMPLEX-BINDING PROTEIN"/>
    <property type="match status" value="1"/>
</dbReference>
<comment type="catalytic activity">
    <reaction evidence="9">
        <text>a 5'-end (N(2),N(7)-dimethyl 5'-triphosphoguanosine)-ribonucleoside in snRNA + S-adenosyl-L-methionine = a 5'-end (N(2),N(2),N(7)-trimethyl 5'-triphosphoguanosine)-ribonucleoside in snRNA + S-adenosyl-L-homocysteine + H(+)</text>
        <dbReference type="Rhea" id="RHEA:78479"/>
        <dbReference type="Rhea" id="RHEA-COMP:19087"/>
        <dbReference type="Rhea" id="RHEA-COMP:19089"/>
        <dbReference type="ChEBI" id="CHEBI:15378"/>
        <dbReference type="ChEBI" id="CHEBI:57856"/>
        <dbReference type="ChEBI" id="CHEBI:59789"/>
        <dbReference type="ChEBI" id="CHEBI:167623"/>
        <dbReference type="ChEBI" id="CHEBI:172880"/>
    </reaction>
    <physiologicalReaction direction="left-to-right" evidence="9">
        <dbReference type="Rhea" id="RHEA:78480"/>
    </physiologicalReaction>
</comment>
<reference evidence="13 14" key="1">
    <citation type="journal article" date="2023" name="Insect Mol. Biol.">
        <title>Genome sequencing provides insights into the evolution of gene families encoding plant cell wall-degrading enzymes in longhorned beetles.</title>
        <authorList>
            <person name="Shin N.R."/>
            <person name="Okamura Y."/>
            <person name="Kirsch R."/>
            <person name="Pauchet Y."/>
        </authorList>
    </citation>
    <scope>NUCLEOTIDE SEQUENCE [LARGE SCALE GENOMIC DNA]</scope>
    <source>
        <strain evidence="13">EAD_L_NR</strain>
    </source>
</reference>
<evidence type="ECO:0000256" key="6">
    <source>
        <dbReference type="ARBA" id="ARBA00025783"/>
    </source>
</evidence>
<name>A0AAV8WEZ3_9CUCU</name>
<dbReference type="InterPro" id="IPR019012">
    <property type="entry name" value="RNA_cap_Gua-N2-MeTrfase"/>
</dbReference>
<feature type="region of interest" description="Disordered" evidence="12">
    <location>
        <begin position="957"/>
        <end position="983"/>
    </location>
</feature>
<evidence type="ECO:0000256" key="12">
    <source>
        <dbReference type="SAM" id="MobiDB-lite"/>
    </source>
</evidence>
<comment type="similarity">
    <text evidence="2">Belongs to the MCMBP family.</text>
</comment>
<evidence type="ECO:0000256" key="3">
    <source>
        <dbReference type="ARBA" id="ARBA00015405"/>
    </source>
</evidence>
<proteinExistence type="inferred from homology"/>
<evidence type="ECO:0000313" key="14">
    <source>
        <dbReference type="Proteomes" id="UP001159042"/>
    </source>
</evidence>
<dbReference type="PANTHER" id="PTHR13489:SF0">
    <property type="entry name" value="MINI-CHROMOSOME MAINTENANCE COMPLEX-BINDING PROTEIN"/>
    <property type="match status" value="1"/>
</dbReference>
<dbReference type="Gene3D" id="3.40.50.150">
    <property type="entry name" value="Vaccinia Virus protein VP39"/>
    <property type="match status" value="1"/>
</dbReference>
<protein>
    <recommendedName>
        <fullName evidence="3">Mini-chromosome maintenance complex-binding protein</fullName>
    </recommendedName>
    <alternativeName>
        <fullName evidence="11">Cap-specific guanine-N(2) methyltransferase</fullName>
    </alternativeName>
    <alternativeName>
        <fullName evidence="4">Trimethylguanosine synthase</fullName>
    </alternativeName>
</protein>
<evidence type="ECO:0000313" key="13">
    <source>
        <dbReference type="EMBL" id="KAJ8925194.1"/>
    </source>
</evidence>
<comment type="subcellular location">
    <subcellularLocation>
        <location evidence="1">Nucleus</location>
    </subcellularLocation>
</comment>
<evidence type="ECO:0000256" key="5">
    <source>
        <dbReference type="ARBA" id="ARBA00023242"/>
    </source>
</evidence>
<dbReference type="Proteomes" id="UP001159042">
    <property type="component" value="Unassembled WGS sequence"/>
</dbReference>
<dbReference type="SUPFAM" id="SSF53335">
    <property type="entry name" value="S-adenosyl-L-methionine-dependent methyltransferases"/>
    <property type="match status" value="1"/>
</dbReference>